<comment type="caution">
    <text evidence="1">The sequence shown here is derived from an EMBL/GenBank/DDBJ whole genome shotgun (WGS) entry which is preliminary data.</text>
</comment>
<dbReference type="EMBL" id="LJZR01000006">
    <property type="protein sequence ID" value="KPQ36459.1"/>
    <property type="molecule type" value="Genomic_DNA"/>
</dbReference>
<accession>A0A0P7Z0E4</accession>
<dbReference type="PANTHER" id="PTHR39640">
    <property type="entry name" value="VNG6129C"/>
    <property type="match status" value="1"/>
</dbReference>
<proteinExistence type="predicted"/>
<dbReference type="InterPro" id="IPR008508">
    <property type="entry name" value="Bax1"/>
</dbReference>
<reference evidence="1 2" key="1">
    <citation type="submission" date="2015-09" db="EMBL/GenBank/DDBJ databases">
        <title>Identification and resolution of microdiversity through metagenomic sequencing of parallel consortia.</title>
        <authorList>
            <person name="Nelson W.C."/>
            <person name="Romine M.F."/>
            <person name="Lindemann S.R."/>
        </authorList>
    </citation>
    <scope>NUCLEOTIDE SEQUENCE [LARGE SCALE GENOMIC DNA]</scope>
    <source>
        <strain evidence="1">Ana</strain>
    </source>
</reference>
<organism evidence="1 2">
    <name type="scientific">Phormidesmis priestleyi Ana</name>
    <dbReference type="NCBI Taxonomy" id="1666911"/>
    <lineage>
        <taxon>Bacteria</taxon>
        <taxon>Bacillati</taxon>
        <taxon>Cyanobacteriota</taxon>
        <taxon>Cyanophyceae</taxon>
        <taxon>Leptolyngbyales</taxon>
        <taxon>Leptolyngbyaceae</taxon>
        <taxon>Phormidesmis</taxon>
    </lineage>
</organism>
<dbReference type="Proteomes" id="UP000050465">
    <property type="component" value="Unassembled WGS sequence"/>
</dbReference>
<dbReference type="Pfam" id="PF05626">
    <property type="entry name" value="DUF790"/>
    <property type="match status" value="1"/>
</dbReference>
<evidence type="ECO:0000313" key="2">
    <source>
        <dbReference type="Proteomes" id="UP000050465"/>
    </source>
</evidence>
<protein>
    <recommendedName>
        <fullName evidence="3">DUF790 family protein</fullName>
    </recommendedName>
</protein>
<evidence type="ECO:0008006" key="3">
    <source>
        <dbReference type="Google" id="ProtNLM"/>
    </source>
</evidence>
<name>A0A0P7Z0E4_9CYAN</name>
<gene>
    <name evidence="1" type="ORF">HLUCCA11_06240</name>
</gene>
<evidence type="ECO:0000313" key="1">
    <source>
        <dbReference type="EMBL" id="KPQ36459.1"/>
    </source>
</evidence>
<dbReference type="AlphaFoldDB" id="A0A0P7Z0E4"/>
<dbReference type="PIRSF" id="PIRSF019435">
    <property type="entry name" value="UCP019435"/>
    <property type="match status" value="1"/>
</dbReference>
<sequence>MISFCSALIIRRRFRKLVGETATLPSPLLIHHYSGDSLVPKQLAIKPANLATAQTAINLFQAAVGKPQGDLDQQLQTLEGEGTDYRIKRGLAHILRNSFSTFEIVSPLEPEVLRDRIFTLAASQAHTPHAAQQHLATLSAQLSQELNRDVEPIHIQQGLYADLKENRILTAFEAPTPEALLHRYNLSQVQGIFYKASHVVMHLHRNDPGEYKLMFKYLKLFRLMTYIEGEADQGFTITIDGPASLFKASTRYGVDIAKLVPAILHVTRWQLTAQLQWKNPYTKVSQQKSYSLSDTCNLVSHYPPGKPYDSMLEQAFAEKWAKTKTDWVLEREVDLVPIPGSVMIPDFRLVHPDGRVYLLEIVGYWRPEYLRKKFYQVRQASNENLILAVSERLNLEKAGVDVRNTPAKVIWFKDKLQPKTILAALEPA</sequence>
<dbReference type="PATRIC" id="fig|1666911.3.peg.5173"/>
<dbReference type="STRING" id="1666911.HLUCCA11_06240"/>
<dbReference type="PANTHER" id="PTHR39640:SF1">
    <property type="entry name" value="DUF790 FAMILY PROTEIN"/>
    <property type="match status" value="1"/>
</dbReference>